<dbReference type="EMBL" id="LUGG01000029">
    <property type="protein sequence ID" value="OBZ66666.1"/>
    <property type="molecule type" value="Genomic_DNA"/>
</dbReference>
<evidence type="ECO:0000313" key="3">
    <source>
        <dbReference type="Proteomes" id="UP000092993"/>
    </source>
</evidence>
<feature type="region of interest" description="Disordered" evidence="1">
    <location>
        <begin position="69"/>
        <end position="123"/>
    </location>
</feature>
<reference evidence="2 3" key="1">
    <citation type="submission" date="2016-03" db="EMBL/GenBank/DDBJ databases">
        <title>Whole genome sequencing of Grifola frondosa 9006-11.</title>
        <authorList>
            <person name="Min B."/>
            <person name="Park H."/>
            <person name="Kim J.-G."/>
            <person name="Cho H."/>
            <person name="Oh Y.-L."/>
            <person name="Kong W.-S."/>
            <person name="Choi I.-G."/>
        </authorList>
    </citation>
    <scope>NUCLEOTIDE SEQUENCE [LARGE SCALE GENOMIC DNA]</scope>
    <source>
        <strain evidence="2 3">9006-11</strain>
    </source>
</reference>
<accession>A0A1C7LR51</accession>
<comment type="caution">
    <text evidence="2">The sequence shown here is derived from an EMBL/GenBank/DDBJ whole genome shotgun (WGS) entry which is preliminary data.</text>
</comment>
<organism evidence="2 3">
    <name type="scientific">Grifola frondosa</name>
    <name type="common">Maitake</name>
    <name type="synonym">Polyporus frondosus</name>
    <dbReference type="NCBI Taxonomy" id="5627"/>
    <lineage>
        <taxon>Eukaryota</taxon>
        <taxon>Fungi</taxon>
        <taxon>Dikarya</taxon>
        <taxon>Basidiomycota</taxon>
        <taxon>Agaricomycotina</taxon>
        <taxon>Agaricomycetes</taxon>
        <taxon>Polyporales</taxon>
        <taxon>Grifolaceae</taxon>
        <taxon>Grifola</taxon>
    </lineage>
</organism>
<evidence type="ECO:0000256" key="1">
    <source>
        <dbReference type="SAM" id="MobiDB-lite"/>
    </source>
</evidence>
<name>A0A1C7LR51_GRIFR</name>
<dbReference type="AlphaFoldDB" id="A0A1C7LR51"/>
<gene>
    <name evidence="2" type="ORF">A0H81_13477</name>
</gene>
<sequence length="123" mass="13074">MRSMADVQRDVHIAALQFVGTAVRIMSPRWPYDVMNFMVTVDSELPVTFSVIDPDALIKQYYDETSTVWDEHQGASKTSSGSPPTGQTISPTSSTSVGSSSGLTQSPPASPSAASTSHSHGDI</sequence>
<keyword evidence="3" id="KW-1185">Reference proteome</keyword>
<proteinExistence type="predicted"/>
<feature type="compositionally biased region" description="Low complexity" evidence="1">
    <location>
        <begin position="88"/>
        <end position="123"/>
    </location>
</feature>
<protein>
    <submittedName>
        <fullName evidence="2">Uncharacterized protein</fullName>
    </submittedName>
</protein>
<evidence type="ECO:0000313" key="2">
    <source>
        <dbReference type="EMBL" id="OBZ66666.1"/>
    </source>
</evidence>
<feature type="compositionally biased region" description="Polar residues" evidence="1">
    <location>
        <begin position="75"/>
        <end position="87"/>
    </location>
</feature>
<dbReference type="Proteomes" id="UP000092993">
    <property type="component" value="Unassembled WGS sequence"/>
</dbReference>